<dbReference type="RefSeq" id="XP_067068912.1">
    <property type="nucleotide sequence ID" value="XM_067212423.1"/>
</dbReference>
<proteinExistence type="predicted"/>
<dbReference type="EMBL" id="LRBS01000046">
    <property type="protein sequence ID" value="OII77066.1"/>
    <property type="molecule type" value="Genomic_DNA"/>
</dbReference>
<dbReference type="GeneID" id="92366377"/>
<comment type="caution">
    <text evidence="1">The sequence shown here is derived from an EMBL/GenBank/DDBJ whole genome shotgun (WGS) entry which is preliminary data.</text>
</comment>
<protein>
    <submittedName>
        <fullName evidence="1">Uncharacterized protein</fullName>
    </submittedName>
</protein>
<accession>A0A1J4MS54</accession>
<dbReference type="VEuPathDB" id="CryptoDB:cand_021930"/>
<dbReference type="AlphaFoldDB" id="A0A1J4MS54"/>
<dbReference type="Proteomes" id="UP000186804">
    <property type="component" value="Unassembled WGS sequence"/>
</dbReference>
<gene>
    <name evidence="1" type="ORF">cand_021930</name>
</gene>
<sequence length="414" mass="46810">MQTTDTTNIEKRNIESLLVKNETIIQAPNPQILACSSYIDVEIVLWQQSKEVEKGLVIFIGKLTADSWRSSRILKIAYKNDFSVVAISPPGIGKTTQLTPDIIQNSNVSSSSFLYWIIVTCFQKKTTETVIVSQSNSITQLYTIPLIMTYPVAGIIFFNTNMGIKWFTALNPVISDHYYYQPVNFGNTIVRYIGDKTPPIISASNSIQNKVSNSSKLDNSKTIRSLVISNYKSSNNINRLNSNSHRALQTIQSNEVNYVKGMSNVTKAIFSCVAPGVSYKFNVDWYLTEQDKLGPFGWFDGKYTIPGWQMVQTVYEATDFDVFEGTRVKNGSYVLNISYFKPLAIALSQTLPIIAQIIAFPSNTLNSQTLQSSDNIAPTTFNDIRQKEYMRYRTKFELIPAQNVIYTSIFHFIY</sequence>
<evidence type="ECO:0000313" key="1">
    <source>
        <dbReference type="EMBL" id="OII77066.1"/>
    </source>
</evidence>
<dbReference type="OrthoDB" id="343755at2759"/>
<reference evidence="1 2" key="1">
    <citation type="submission" date="2016-10" db="EMBL/GenBank/DDBJ databases">
        <title>Reductive evolution of mitochondrial metabolism and differential evolution of invasion-related proteins in Cryptosporidium.</title>
        <authorList>
            <person name="Liu S."/>
            <person name="Roellig D.M."/>
            <person name="Guo Y."/>
            <person name="Li N."/>
            <person name="Frace M.A."/>
            <person name="Tang K."/>
            <person name="Zhang L."/>
            <person name="Feng Y."/>
            <person name="Xiao L."/>
        </authorList>
    </citation>
    <scope>NUCLEOTIDE SEQUENCE [LARGE SCALE GENOMIC DNA]</scope>
    <source>
        <strain evidence="1">30847</strain>
    </source>
</reference>
<evidence type="ECO:0000313" key="2">
    <source>
        <dbReference type="Proteomes" id="UP000186804"/>
    </source>
</evidence>
<organism evidence="1 2">
    <name type="scientific">Cryptosporidium andersoni</name>
    <dbReference type="NCBI Taxonomy" id="117008"/>
    <lineage>
        <taxon>Eukaryota</taxon>
        <taxon>Sar</taxon>
        <taxon>Alveolata</taxon>
        <taxon>Apicomplexa</taxon>
        <taxon>Conoidasida</taxon>
        <taxon>Coccidia</taxon>
        <taxon>Eucoccidiorida</taxon>
        <taxon>Eimeriorina</taxon>
        <taxon>Cryptosporidiidae</taxon>
        <taxon>Cryptosporidium</taxon>
    </lineage>
</organism>
<name>A0A1J4MS54_9CRYT</name>
<keyword evidence="2" id="KW-1185">Reference proteome</keyword>